<dbReference type="InterPro" id="IPR010667">
    <property type="entry name" value="Phage_T4_Gp19"/>
</dbReference>
<accession>A0A934K9P3</accession>
<dbReference type="PANTHER" id="PTHR38009">
    <property type="entry name" value="CONSERVED HYPOTHETICAL PHAGE TAIL PROTEIN"/>
    <property type="match status" value="1"/>
</dbReference>
<keyword evidence="2" id="KW-1185">Reference proteome</keyword>
<evidence type="ECO:0000313" key="1">
    <source>
        <dbReference type="EMBL" id="MBJ7601409.1"/>
    </source>
</evidence>
<name>A0A934K9P3_9BACT</name>
<protein>
    <submittedName>
        <fullName evidence="1">Phage tail protein</fullName>
    </submittedName>
</protein>
<comment type="caution">
    <text evidence="1">The sequence shown here is derived from an EMBL/GenBank/DDBJ whole genome shotgun (WGS) entry which is preliminary data.</text>
</comment>
<reference evidence="1" key="1">
    <citation type="submission" date="2020-10" db="EMBL/GenBank/DDBJ databases">
        <title>Ca. Dormibacterota MAGs.</title>
        <authorList>
            <person name="Montgomery K."/>
        </authorList>
    </citation>
    <scope>NUCLEOTIDE SEQUENCE [LARGE SCALE GENOMIC DNA]</scope>
    <source>
        <strain evidence="1">SC8812_S17_10</strain>
    </source>
</reference>
<organism evidence="1 2">
    <name type="scientific">Candidatus Nephthysia bennettiae</name>
    <dbReference type="NCBI Taxonomy" id="3127016"/>
    <lineage>
        <taxon>Bacteria</taxon>
        <taxon>Bacillati</taxon>
        <taxon>Candidatus Dormiibacterota</taxon>
        <taxon>Candidatus Dormibacteria</taxon>
        <taxon>Candidatus Dormibacterales</taxon>
        <taxon>Candidatus Dormibacteraceae</taxon>
        <taxon>Candidatus Nephthysia</taxon>
    </lineage>
</organism>
<dbReference type="InterPro" id="IPR011747">
    <property type="entry name" value="CHP02241"/>
</dbReference>
<evidence type="ECO:0000313" key="2">
    <source>
        <dbReference type="Proteomes" id="UP000612893"/>
    </source>
</evidence>
<dbReference type="Pfam" id="PF06841">
    <property type="entry name" value="Phage_T4_gp19"/>
    <property type="match status" value="1"/>
</dbReference>
<dbReference type="Proteomes" id="UP000612893">
    <property type="component" value="Unassembled WGS sequence"/>
</dbReference>
<dbReference type="AlphaFoldDB" id="A0A934K9P3"/>
<dbReference type="EMBL" id="JAEKNR010000243">
    <property type="protein sequence ID" value="MBJ7601409.1"/>
    <property type="molecule type" value="Genomic_DNA"/>
</dbReference>
<sequence>MATAARIDPYSSFLFRVEIDGITQGHFRECTGLGSSVEVIENPEGGKGQVSKIPGRVKYPNIVLKWGLTDSTELYEWHRAALNGNIQRRHGSIVQLDFAGDEKARWTFTDGWPTKWDGTSYNSGGSDLSVETLEIAHEGVERA</sequence>
<proteinExistence type="predicted"/>
<gene>
    <name evidence="1" type="ORF">JF922_25465</name>
</gene>
<dbReference type="NCBIfam" id="TIGR02241">
    <property type="entry name" value="conserved hypothetical phage tail region protein"/>
    <property type="match status" value="1"/>
</dbReference>
<dbReference type="PANTHER" id="PTHR38009:SF1">
    <property type="entry name" value="CONSERVED HYPOTHETICAL PHAGE TAIL PROTEIN"/>
    <property type="match status" value="1"/>
</dbReference>
<dbReference type="RefSeq" id="WP_338205635.1">
    <property type="nucleotide sequence ID" value="NZ_JAEKNR010000243.1"/>
</dbReference>